<dbReference type="CDD" id="cd01949">
    <property type="entry name" value="GGDEF"/>
    <property type="match status" value="1"/>
</dbReference>
<dbReference type="PANTHER" id="PTHR45138">
    <property type="entry name" value="REGULATORY COMPONENTS OF SENSORY TRANSDUCTION SYSTEM"/>
    <property type="match status" value="1"/>
</dbReference>
<dbReference type="PANTHER" id="PTHR45138:SF9">
    <property type="entry name" value="DIGUANYLATE CYCLASE DGCM-RELATED"/>
    <property type="match status" value="1"/>
</dbReference>
<keyword evidence="5" id="KW-0732">Signal</keyword>
<accession>A0A4Q7IL33</accession>
<proteinExistence type="predicted"/>
<feature type="transmembrane region" description="Helical" evidence="4">
    <location>
        <begin position="273"/>
        <end position="291"/>
    </location>
</feature>
<protein>
    <recommendedName>
        <fullName evidence="2">diguanylate cyclase</fullName>
        <ecNumber evidence="2">2.7.7.65</ecNumber>
    </recommendedName>
</protein>
<dbReference type="InterPro" id="IPR029787">
    <property type="entry name" value="Nucleotide_cyclase"/>
</dbReference>
<evidence type="ECO:0000313" key="8">
    <source>
        <dbReference type="Proteomes" id="UP000291338"/>
    </source>
</evidence>
<feature type="chain" id="PRO_5020982153" description="diguanylate cyclase" evidence="5">
    <location>
        <begin position="19"/>
        <end position="611"/>
    </location>
</feature>
<keyword evidence="4" id="KW-0812">Transmembrane</keyword>
<evidence type="ECO:0000256" key="5">
    <source>
        <dbReference type="SAM" id="SignalP"/>
    </source>
</evidence>
<feature type="transmembrane region" description="Helical" evidence="4">
    <location>
        <begin position="242"/>
        <end position="261"/>
    </location>
</feature>
<dbReference type="Pfam" id="PF07696">
    <property type="entry name" value="7TMR-DISMED2"/>
    <property type="match status" value="1"/>
</dbReference>
<dbReference type="InterPro" id="IPR043128">
    <property type="entry name" value="Rev_trsase/Diguanyl_cyclase"/>
</dbReference>
<dbReference type="FunFam" id="3.30.70.270:FF:000001">
    <property type="entry name" value="Diguanylate cyclase domain protein"/>
    <property type="match status" value="1"/>
</dbReference>
<dbReference type="GO" id="GO:0043709">
    <property type="term" value="P:cell adhesion involved in single-species biofilm formation"/>
    <property type="evidence" value="ECO:0007669"/>
    <property type="project" value="TreeGrafter"/>
</dbReference>
<feature type="transmembrane region" description="Helical" evidence="4">
    <location>
        <begin position="175"/>
        <end position="195"/>
    </location>
</feature>
<keyword evidence="4" id="KW-1133">Transmembrane helix</keyword>
<evidence type="ECO:0000313" key="7">
    <source>
        <dbReference type="EMBL" id="RZQ51976.1"/>
    </source>
</evidence>
<reference evidence="7 8" key="1">
    <citation type="submission" date="2018-01" db="EMBL/GenBank/DDBJ databases">
        <title>Co-occurrence of chitin degradation, pigmentation and bioactivity in marine Pseudoalteromonas.</title>
        <authorList>
            <person name="Paulsen S."/>
            <person name="Gram L."/>
            <person name="Machado H."/>
        </authorList>
    </citation>
    <scope>NUCLEOTIDE SEQUENCE [LARGE SCALE GENOMIC DNA]</scope>
    <source>
        <strain evidence="7 8">S3898</strain>
    </source>
</reference>
<feature type="domain" description="GGDEF" evidence="6">
    <location>
        <begin position="476"/>
        <end position="611"/>
    </location>
</feature>
<dbReference type="InterPro" id="IPR011623">
    <property type="entry name" value="7TMR_DISM_rcpt_extracell_dom1"/>
</dbReference>
<feature type="transmembrane region" description="Helical" evidence="4">
    <location>
        <begin position="297"/>
        <end position="315"/>
    </location>
</feature>
<comment type="caution">
    <text evidence="7">The sequence shown here is derived from an EMBL/GenBank/DDBJ whole genome shotgun (WGS) entry which is preliminary data.</text>
</comment>
<dbReference type="InterPro" id="IPR011622">
    <property type="entry name" value="7TMR_DISM_rcpt_extracell_dom2"/>
</dbReference>
<dbReference type="Proteomes" id="UP000291338">
    <property type="component" value="Unassembled WGS sequence"/>
</dbReference>
<dbReference type="SUPFAM" id="SSF55073">
    <property type="entry name" value="Nucleotide cyclase"/>
    <property type="match status" value="1"/>
</dbReference>
<dbReference type="NCBIfam" id="TIGR00254">
    <property type="entry name" value="GGDEF"/>
    <property type="match status" value="1"/>
</dbReference>
<comment type="catalytic activity">
    <reaction evidence="3">
        <text>2 GTP = 3',3'-c-di-GMP + 2 diphosphate</text>
        <dbReference type="Rhea" id="RHEA:24898"/>
        <dbReference type="ChEBI" id="CHEBI:33019"/>
        <dbReference type="ChEBI" id="CHEBI:37565"/>
        <dbReference type="ChEBI" id="CHEBI:58805"/>
        <dbReference type="EC" id="2.7.7.65"/>
    </reaction>
</comment>
<evidence type="ECO:0000256" key="3">
    <source>
        <dbReference type="ARBA" id="ARBA00034247"/>
    </source>
</evidence>
<organism evidence="7 8">
    <name type="scientific">Pseudoalteromonas phenolica</name>
    <dbReference type="NCBI Taxonomy" id="161398"/>
    <lineage>
        <taxon>Bacteria</taxon>
        <taxon>Pseudomonadati</taxon>
        <taxon>Pseudomonadota</taxon>
        <taxon>Gammaproteobacteria</taxon>
        <taxon>Alteromonadales</taxon>
        <taxon>Pseudoalteromonadaceae</taxon>
        <taxon>Pseudoalteromonas</taxon>
    </lineage>
</organism>
<keyword evidence="4" id="KW-0472">Membrane</keyword>
<sequence length="611" mass="69896">MRFVLFLLVLLSSKLSLAFSVSSEFTYQKQLPFSYTLDDSKSLNDLLRKEVDWRAEPDSTLNLGQADKPLWIKLTLNNLSFSDTDLLLSIDNILLDKVTAYITTQDTPIVTLALGDSLPLVKRPIKHEAQLVPIKLLATQSADIYLQIEHHGAVNAPLSLWHPIEYIKYKSKFNLIYGIFAGFIIALALIHLVLFSFTKKTYFLYAIGFISIIWLLNVHLYGFSYRYLYGNWHWLQQYAQPLLVLLSSVVLLPLIKPFVQINRVRSAFSVPPSYFYTGLITLLLTLSVLPIHLSVAASYILSFVLLTSLLFLFAYQWLKNKSRTPSLVAIFSFMLLALGHQISFELSLISGPQLNTPISYFCYFTMSLILSFTLVKQFIRERDQEVEAQQAKLAQSQAQDALLNEKLKLQEQTQADLEALVDERTFELQVTLRELEDKNRELEQMNIEDPLTKIKNRRYFDKRLQMEVRRSRREQSTLSLVMLDIDHFKNINDTYGHLSGDKAICAVADIINSHLQRPSDEVFRYGGEEFVMLLPNTELAGAQLIAEQIRSTVEAFQLKLDKAIINLTLSAGVYSSVAIDPKSPHIYTDLADKALYEAKQLGRNQVRIYQP</sequence>
<dbReference type="GO" id="GO:0052621">
    <property type="term" value="F:diguanylate cyclase activity"/>
    <property type="evidence" value="ECO:0007669"/>
    <property type="project" value="UniProtKB-EC"/>
</dbReference>
<dbReference type="Pfam" id="PF00990">
    <property type="entry name" value="GGDEF"/>
    <property type="match status" value="1"/>
</dbReference>
<dbReference type="SMART" id="SM00267">
    <property type="entry name" value="GGDEF"/>
    <property type="match status" value="1"/>
</dbReference>
<evidence type="ECO:0000256" key="4">
    <source>
        <dbReference type="SAM" id="Phobius"/>
    </source>
</evidence>
<dbReference type="InterPro" id="IPR000160">
    <property type="entry name" value="GGDEF_dom"/>
</dbReference>
<dbReference type="RefSeq" id="WP_130256609.1">
    <property type="nucleotide sequence ID" value="NZ_PPSX01000068.1"/>
</dbReference>
<feature type="signal peptide" evidence="5">
    <location>
        <begin position="1"/>
        <end position="18"/>
    </location>
</feature>
<dbReference type="AlphaFoldDB" id="A0A4Q7IL33"/>
<dbReference type="Pfam" id="PF07695">
    <property type="entry name" value="7TMR-DISM_7TM"/>
    <property type="match status" value="1"/>
</dbReference>
<feature type="transmembrane region" description="Helical" evidence="4">
    <location>
        <begin position="327"/>
        <end position="346"/>
    </location>
</feature>
<evidence type="ECO:0000256" key="2">
    <source>
        <dbReference type="ARBA" id="ARBA00012528"/>
    </source>
</evidence>
<dbReference type="InterPro" id="IPR050469">
    <property type="entry name" value="Diguanylate_Cyclase"/>
</dbReference>
<dbReference type="GO" id="GO:1902201">
    <property type="term" value="P:negative regulation of bacterial-type flagellum-dependent cell motility"/>
    <property type="evidence" value="ECO:0007669"/>
    <property type="project" value="TreeGrafter"/>
</dbReference>
<dbReference type="GO" id="GO:0005886">
    <property type="term" value="C:plasma membrane"/>
    <property type="evidence" value="ECO:0007669"/>
    <property type="project" value="TreeGrafter"/>
</dbReference>
<feature type="transmembrane region" description="Helical" evidence="4">
    <location>
        <begin position="202"/>
        <end position="222"/>
    </location>
</feature>
<dbReference type="PROSITE" id="PS50887">
    <property type="entry name" value="GGDEF"/>
    <property type="match status" value="1"/>
</dbReference>
<comment type="cofactor">
    <cofactor evidence="1">
        <name>Mg(2+)</name>
        <dbReference type="ChEBI" id="CHEBI:18420"/>
    </cofactor>
</comment>
<evidence type="ECO:0000256" key="1">
    <source>
        <dbReference type="ARBA" id="ARBA00001946"/>
    </source>
</evidence>
<dbReference type="Gene3D" id="2.60.40.2380">
    <property type="match status" value="1"/>
</dbReference>
<dbReference type="Gene3D" id="3.30.70.270">
    <property type="match status" value="1"/>
</dbReference>
<evidence type="ECO:0000259" key="6">
    <source>
        <dbReference type="PROSITE" id="PS50887"/>
    </source>
</evidence>
<gene>
    <name evidence="7" type="ORF">C1E23_16430</name>
</gene>
<name>A0A4Q7IL33_9GAMM</name>
<dbReference type="EC" id="2.7.7.65" evidence="2"/>
<feature type="transmembrane region" description="Helical" evidence="4">
    <location>
        <begin position="358"/>
        <end position="375"/>
    </location>
</feature>
<dbReference type="EMBL" id="PPSX01000068">
    <property type="protein sequence ID" value="RZQ51976.1"/>
    <property type="molecule type" value="Genomic_DNA"/>
</dbReference>